<keyword evidence="1" id="KW-0732">Signal</keyword>
<evidence type="ECO:0000256" key="1">
    <source>
        <dbReference type="SAM" id="SignalP"/>
    </source>
</evidence>
<accession>A0A6P7F9Z2</accession>
<feature type="signal peptide" evidence="1">
    <location>
        <begin position="1"/>
        <end position="25"/>
    </location>
</feature>
<dbReference type="PANTHER" id="PTHR21261">
    <property type="entry name" value="BEAT PROTEIN"/>
    <property type="match status" value="1"/>
</dbReference>
<gene>
    <name evidence="3" type="primary">LOC114326307</name>
</gene>
<reference evidence="3" key="1">
    <citation type="submission" date="2025-08" db="UniProtKB">
        <authorList>
            <consortium name="RefSeq"/>
        </authorList>
    </citation>
    <scope>IDENTIFICATION</scope>
    <source>
        <tissue evidence="3">Whole insect</tissue>
    </source>
</reference>
<dbReference type="PANTHER" id="PTHR21261:SF2">
    <property type="entry name" value="GH04238P-RELATED"/>
    <property type="match status" value="1"/>
</dbReference>
<evidence type="ECO:0000259" key="2">
    <source>
        <dbReference type="Pfam" id="PF08204"/>
    </source>
</evidence>
<proteinExistence type="predicted"/>
<dbReference type="SUPFAM" id="SSF48726">
    <property type="entry name" value="Immunoglobulin"/>
    <property type="match status" value="1"/>
</dbReference>
<sequence length="266" mass="29577">MITNILGFVVFVIVLISGLFDTGAAVKITNVVVPSVTDANRPVVLDCDYTLDADDGALVVKWYFNDGNLVYQWISGHPPTAIGILKRRLNLNYKADSADPNKHHRALFILNPTSELSGNYTCLVSTFKSEDVRSKSMIVLTQPQYFEIKEKRLGPKKFEINCEVKGVFPRPTLSLKLGDRDLNGLKVEITPNQYIYDAQVTTVFYAKEDITEIECLVMVQEVNYLAQKKSIITVKGEIPGAAIAGADITRCAVHLLNLILLLVFII</sequence>
<dbReference type="Pfam" id="PF08204">
    <property type="entry name" value="V-set_CD47"/>
    <property type="match status" value="1"/>
</dbReference>
<dbReference type="Gene3D" id="2.60.40.10">
    <property type="entry name" value="Immunoglobulins"/>
    <property type="match status" value="1"/>
</dbReference>
<protein>
    <submittedName>
        <fullName evidence="3">Uncharacterized protein LOC114326307 isoform X1</fullName>
    </submittedName>
</protein>
<dbReference type="InterPro" id="IPR013270">
    <property type="entry name" value="CD47_Vset"/>
</dbReference>
<name>A0A6P7F9Z2_DIAVI</name>
<organism evidence="3">
    <name type="scientific">Diabrotica virgifera virgifera</name>
    <name type="common">western corn rootworm</name>
    <dbReference type="NCBI Taxonomy" id="50390"/>
    <lineage>
        <taxon>Eukaryota</taxon>
        <taxon>Metazoa</taxon>
        <taxon>Ecdysozoa</taxon>
        <taxon>Arthropoda</taxon>
        <taxon>Hexapoda</taxon>
        <taxon>Insecta</taxon>
        <taxon>Pterygota</taxon>
        <taxon>Neoptera</taxon>
        <taxon>Endopterygota</taxon>
        <taxon>Coleoptera</taxon>
        <taxon>Polyphaga</taxon>
        <taxon>Cucujiformia</taxon>
        <taxon>Chrysomeloidea</taxon>
        <taxon>Chrysomelidae</taxon>
        <taxon>Galerucinae</taxon>
        <taxon>Diabroticina</taxon>
        <taxon>Diabroticites</taxon>
        <taxon>Diabrotica</taxon>
    </lineage>
</organism>
<dbReference type="RefSeq" id="XP_028130423.1">
    <property type="nucleotide sequence ID" value="XM_028274622.1"/>
</dbReference>
<dbReference type="InterPro" id="IPR013783">
    <property type="entry name" value="Ig-like_fold"/>
</dbReference>
<feature type="domain" description="CD47 immunoglobulin-like" evidence="2">
    <location>
        <begin position="26"/>
        <end position="138"/>
    </location>
</feature>
<evidence type="ECO:0000313" key="3">
    <source>
        <dbReference type="RefSeq" id="XP_028130423.1"/>
    </source>
</evidence>
<dbReference type="InParanoid" id="A0A6P7F9Z2"/>
<feature type="chain" id="PRO_5027590414" evidence="1">
    <location>
        <begin position="26"/>
        <end position="266"/>
    </location>
</feature>
<dbReference type="AlphaFoldDB" id="A0A6P7F9Z2"/>
<dbReference type="InterPro" id="IPR036179">
    <property type="entry name" value="Ig-like_dom_sf"/>
</dbReference>